<dbReference type="GO" id="GO:0016197">
    <property type="term" value="P:endosomal transport"/>
    <property type="evidence" value="ECO:0007669"/>
    <property type="project" value="TreeGrafter"/>
</dbReference>
<dbReference type="GO" id="GO:0031083">
    <property type="term" value="C:BLOC-1 complex"/>
    <property type="evidence" value="ECO:0007669"/>
    <property type="project" value="TreeGrafter"/>
</dbReference>
<evidence type="ECO:0000313" key="3">
    <source>
        <dbReference type="EMBL" id="CAH1794528.1"/>
    </source>
</evidence>
<evidence type="ECO:0000256" key="2">
    <source>
        <dbReference type="SAM" id="MobiDB-lite"/>
    </source>
</evidence>
<keyword evidence="4" id="KW-1185">Reference proteome</keyword>
<feature type="region of interest" description="Disordered" evidence="2">
    <location>
        <begin position="1"/>
        <end position="30"/>
    </location>
</feature>
<reference evidence="3" key="1">
    <citation type="submission" date="2022-03" db="EMBL/GenBank/DDBJ databases">
        <authorList>
            <person name="Martin C."/>
        </authorList>
    </citation>
    <scope>NUCLEOTIDE SEQUENCE</scope>
</reference>
<dbReference type="InterPro" id="IPR019269">
    <property type="entry name" value="BLOC1_su2"/>
</dbReference>
<dbReference type="PANTHER" id="PTHR46479">
    <property type="entry name" value="BIOGENESIS OF LYSOSOME-RELATED ORGANELLES COMPLEX 1 SUBUNIT 2"/>
    <property type="match status" value="1"/>
</dbReference>
<dbReference type="OrthoDB" id="244061at2759"/>
<evidence type="ECO:0000256" key="1">
    <source>
        <dbReference type="ARBA" id="ARBA00008468"/>
    </source>
</evidence>
<gene>
    <name evidence="3" type="ORF">OFUS_LOCUS19206</name>
</gene>
<name>A0A8J1U4L1_OWEFU</name>
<evidence type="ECO:0000313" key="4">
    <source>
        <dbReference type="Proteomes" id="UP000749559"/>
    </source>
</evidence>
<dbReference type="PANTHER" id="PTHR46479:SF1">
    <property type="entry name" value="BIOGENESIS OF LYSOSOME-RELATED ORGANELLES COMPLEX 1 SUBUNIT 2"/>
    <property type="match status" value="1"/>
</dbReference>
<organism evidence="3 4">
    <name type="scientific">Owenia fusiformis</name>
    <name type="common">Polychaete worm</name>
    <dbReference type="NCBI Taxonomy" id="6347"/>
    <lineage>
        <taxon>Eukaryota</taxon>
        <taxon>Metazoa</taxon>
        <taxon>Spiralia</taxon>
        <taxon>Lophotrochozoa</taxon>
        <taxon>Annelida</taxon>
        <taxon>Polychaeta</taxon>
        <taxon>Sedentaria</taxon>
        <taxon>Canalipalpata</taxon>
        <taxon>Sabellida</taxon>
        <taxon>Oweniida</taxon>
        <taxon>Oweniidae</taxon>
        <taxon>Owenia</taxon>
    </lineage>
</organism>
<dbReference type="GO" id="GO:0032418">
    <property type="term" value="P:lysosome localization"/>
    <property type="evidence" value="ECO:0007669"/>
    <property type="project" value="TreeGrafter"/>
</dbReference>
<dbReference type="EMBL" id="CAIIXF020000009">
    <property type="protein sequence ID" value="CAH1794528.1"/>
    <property type="molecule type" value="Genomic_DNA"/>
</dbReference>
<dbReference type="GO" id="GO:0000930">
    <property type="term" value="C:gamma-tubulin complex"/>
    <property type="evidence" value="ECO:0007669"/>
    <property type="project" value="TreeGrafter"/>
</dbReference>
<protein>
    <submittedName>
        <fullName evidence="3">Uncharacterized protein</fullName>
    </submittedName>
</protein>
<proteinExistence type="inferred from homology"/>
<dbReference type="Proteomes" id="UP000749559">
    <property type="component" value="Unassembled WGS sequence"/>
</dbReference>
<comment type="similarity">
    <text evidence="1">Belongs to the BLOC1S2 family.</text>
</comment>
<accession>A0A8J1U4L1</accession>
<comment type="caution">
    <text evidence="3">The sequence shown here is derived from an EMBL/GenBank/DDBJ whole genome shotgun (WGS) entry which is preliminary data.</text>
</comment>
<dbReference type="GO" id="GO:0043015">
    <property type="term" value="F:gamma-tubulin binding"/>
    <property type="evidence" value="ECO:0007669"/>
    <property type="project" value="TreeGrafter"/>
</dbReference>
<feature type="compositionally biased region" description="Low complexity" evidence="2">
    <location>
        <begin position="21"/>
        <end position="30"/>
    </location>
</feature>
<sequence length="137" mass="15781">MENNENNDVPTKPSLDRVESAVEVTEPVPPSVTEQCRDMFHKTSEYLRGELSATSEDYKLLEQMNRATLMKYAESKQIAANVATAMNDLNEKYKGLQPYLEQIDQIEDNVANLEQAAYRLDAYSKRLESKFKQLEKR</sequence>
<dbReference type="GO" id="GO:0099078">
    <property type="term" value="C:BORC complex"/>
    <property type="evidence" value="ECO:0007669"/>
    <property type="project" value="TreeGrafter"/>
</dbReference>
<dbReference type="Pfam" id="PF10046">
    <property type="entry name" value="BLOC1_2"/>
    <property type="match status" value="1"/>
</dbReference>
<dbReference type="AlphaFoldDB" id="A0A8J1U4L1"/>